<sequence>MSTKSSKRSRTDGAAGSRPGRFARMLDGVERVGNKIPDPFILFLLLFAVVAVASTIMSAFGVSYEVPGSEEGPQRIQGFLTAQGLTWLTTNLVPNFIGFPPLGVVLTILLGVGIAQRTGLLNTLVRKAFGGAPKWMLPYVAALVGVSGSIMSDAAMVVIPPLAAMVFKAAGRHPVAGLLGSFAAAMAAFSCSPFITSTDALLSGITNTASQSVASLGTTPVSPISNHFLTFSIAIILSLVAGFLIDKVLEPALERRGVAREQKVEGAETGAGKDDRPDLKMDTEITATERFGLRWAGAALVITVAAVLLVTLPAGAPMRNEDGAFLPTSPLLSSVVFLVFLTLAMPALAYGLATRAITGGADVAAMMGHTIKDMSGFIVLAFVMSQFLELFNWTGLSTWIAIKGAEALESTGFTGFGAIVAFIMLAWLINFFIISGSAQWALFAVVFVPMFALLGYEPGFVQAAYRIGDSTSSVLSPLNPYVIIVLGFLKTYEPKAGIGTVIARCLPFSLVFLVIWVAVFAVFFFLGLPIGPGMYAHI</sequence>
<feature type="transmembrane region" description="Helical" evidence="2">
    <location>
        <begin position="374"/>
        <end position="393"/>
    </location>
</feature>
<dbReference type="Pfam" id="PF03806">
    <property type="entry name" value="ABG_transport"/>
    <property type="match status" value="1"/>
</dbReference>
<reference evidence="3 4" key="1">
    <citation type="submission" date="2024-01" db="EMBL/GenBank/DDBJ databases">
        <title>Genome mining of biosynthetic gene clusters to explore secondary metabolites of Streptomyces sp.</title>
        <authorList>
            <person name="Baig A."/>
            <person name="Ajitkumar Shintre N."/>
            <person name="Kumar H."/>
            <person name="Anbarasu A."/>
            <person name="Ramaiah S."/>
        </authorList>
    </citation>
    <scope>NUCLEOTIDE SEQUENCE [LARGE SCALE GENOMIC DNA]</scope>
    <source>
        <strain evidence="3 4">A01</strain>
    </source>
</reference>
<feature type="region of interest" description="Disordered" evidence="1">
    <location>
        <begin position="260"/>
        <end position="279"/>
    </location>
</feature>
<evidence type="ECO:0000313" key="3">
    <source>
        <dbReference type="EMBL" id="MFB8767983.1"/>
    </source>
</evidence>
<feature type="transmembrane region" description="Helical" evidence="2">
    <location>
        <begin position="501"/>
        <end position="526"/>
    </location>
</feature>
<keyword evidence="4" id="KW-1185">Reference proteome</keyword>
<feature type="transmembrane region" description="Helical" evidence="2">
    <location>
        <begin position="413"/>
        <end position="433"/>
    </location>
</feature>
<dbReference type="InterPro" id="IPR004697">
    <property type="entry name" value="AbgT"/>
</dbReference>
<comment type="caution">
    <text evidence="3">The sequence shown here is derived from an EMBL/GenBank/DDBJ whole genome shotgun (WGS) entry which is preliminary data.</text>
</comment>
<protein>
    <submittedName>
        <fullName evidence="3">AbgT family transporter</fullName>
    </submittedName>
</protein>
<feature type="transmembrane region" description="Helical" evidence="2">
    <location>
        <begin position="291"/>
        <end position="311"/>
    </location>
</feature>
<feature type="transmembrane region" description="Helical" evidence="2">
    <location>
        <begin position="40"/>
        <end position="64"/>
    </location>
</feature>
<name>A0ABV5DTQ9_9ACTN</name>
<dbReference type="PANTHER" id="PTHR30282:SF0">
    <property type="entry name" value="P-AMINOBENZOYL-GLUTAMATE TRANSPORT PROTEIN"/>
    <property type="match status" value="1"/>
</dbReference>
<dbReference type="EMBL" id="JAYMRS010000002">
    <property type="protein sequence ID" value="MFB8767983.1"/>
    <property type="molecule type" value="Genomic_DNA"/>
</dbReference>
<evidence type="ECO:0000256" key="2">
    <source>
        <dbReference type="SAM" id="Phobius"/>
    </source>
</evidence>
<organism evidence="3 4">
    <name type="scientific">Nocardiopsis alba</name>
    <dbReference type="NCBI Taxonomy" id="53437"/>
    <lineage>
        <taxon>Bacteria</taxon>
        <taxon>Bacillati</taxon>
        <taxon>Actinomycetota</taxon>
        <taxon>Actinomycetes</taxon>
        <taxon>Streptosporangiales</taxon>
        <taxon>Nocardiopsidaceae</taxon>
        <taxon>Nocardiopsis</taxon>
    </lineage>
</organism>
<proteinExistence type="predicted"/>
<dbReference type="PANTHER" id="PTHR30282">
    <property type="entry name" value="P-AMINOBENZOYL GLUTAMATE TRANSPORTER"/>
    <property type="match status" value="1"/>
</dbReference>
<feature type="transmembrane region" description="Helical" evidence="2">
    <location>
        <begin position="440"/>
        <end position="458"/>
    </location>
</feature>
<feature type="transmembrane region" description="Helical" evidence="2">
    <location>
        <begin position="470"/>
        <end position="489"/>
    </location>
</feature>
<feature type="transmembrane region" description="Helical" evidence="2">
    <location>
        <begin position="96"/>
        <end position="115"/>
    </location>
</feature>
<evidence type="ECO:0000256" key="1">
    <source>
        <dbReference type="SAM" id="MobiDB-lite"/>
    </source>
</evidence>
<keyword evidence="2" id="KW-0472">Membrane</keyword>
<dbReference type="Proteomes" id="UP001585053">
    <property type="component" value="Unassembled WGS sequence"/>
</dbReference>
<feature type="transmembrane region" description="Helical" evidence="2">
    <location>
        <begin position="331"/>
        <end position="353"/>
    </location>
</feature>
<keyword evidence="2" id="KW-0812">Transmembrane</keyword>
<gene>
    <name evidence="3" type="ORF">VSQ78_09745</name>
</gene>
<feature type="transmembrane region" description="Helical" evidence="2">
    <location>
        <begin position="224"/>
        <end position="245"/>
    </location>
</feature>
<keyword evidence="2" id="KW-1133">Transmembrane helix</keyword>
<accession>A0ABV5DTQ9</accession>
<feature type="transmembrane region" description="Helical" evidence="2">
    <location>
        <begin position="136"/>
        <end position="159"/>
    </location>
</feature>
<evidence type="ECO:0000313" key="4">
    <source>
        <dbReference type="Proteomes" id="UP001585053"/>
    </source>
</evidence>